<evidence type="ECO:0000313" key="4">
    <source>
        <dbReference type="Proteomes" id="UP000076420"/>
    </source>
</evidence>
<sequence>MNNQPDGPEIAKELFHVSPDGKQIEIYQNAEGVAAIEGCPVSTQPDKVFLYPDLPDKLWRMYQHAYKFVDVIKSKTPKIILMTDMARCLLMENGPCQDFQAIFND</sequence>
<name>A0A2C9LQW3_BIOGL</name>
<dbReference type="VEuPathDB" id="VectorBase:BGLB033764"/>
<organism evidence="3 4">
    <name type="scientific">Biomphalaria glabrata</name>
    <name type="common">Bloodfluke planorb</name>
    <name type="synonym">Freshwater snail</name>
    <dbReference type="NCBI Taxonomy" id="6526"/>
    <lineage>
        <taxon>Eukaryota</taxon>
        <taxon>Metazoa</taxon>
        <taxon>Spiralia</taxon>
        <taxon>Lophotrochozoa</taxon>
        <taxon>Mollusca</taxon>
        <taxon>Gastropoda</taxon>
        <taxon>Heterobranchia</taxon>
        <taxon>Euthyneura</taxon>
        <taxon>Panpulmonata</taxon>
        <taxon>Hygrophila</taxon>
        <taxon>Lymnaeoidea</taxon>
        <taxon>Planorbidae</taxon>
        <taxon>Biomphalaria</taxon>
    </lineage>
</organism>
<dbReference type="VEuPathDB" id="VectorBase:BGLAX_044682"/>
<dbReference type="EnsemblMetazoa" id="BGLB033764-RA">
    <property type="protein sequence ID" value="BGLB033764-PA"/>
    <property type="gene ID" value="BGLB033764"/>
</dbReference>
<dbReference type="InterPro" id="IPR046437">
    <property type="entry name" value="Ser_Thr-PK_POLO_box_1_sf"/>
</dbReference>
<dbReference type="Pfam" id="PF18409">
    <property type="entry name" value="Plk4_PB2"/>
    <property type="match status" value="1"/>
</dbReference>
<dbReference type="InterPro" id="IPR033698">
    <property type="entry name" value="POLO_box_Plk4_2"/>
</dbReference>
<dbReference type="Pfam" id="PF18190">
    <property type="entry name" value="Plk4_PB1"/>
    <property type="match status" value="1"/>
</dbReference>
<dbReference type="Gene3D" id="3.30.1120.120">
    <property type="match status" value="1"/>
</dbReference>
<dbReference type="InterPro" id="IPR033699">
    <property type="entry name" value="POLO_box_Plk4_1"/>
</dbReference>
<gene>
    <name evidence="3" type="primary">106062595</name>
</gene>
<protein>
    <submittedName>
        <fullName evidence="3">Uncharacterized protein</fullName>
    </submittedName>
</protein>
<dbReference type="STRING" id="6526.A0A2C9LQW3"/>
<dbReference type="Gene3D" id="3.30.1120.130">
    <property type="match status" value="1"/>
</dbReference>
<dbReference type="PROSITE" id="PS51985">
    <property type="entry name" value="CPB2"/>
    <property type="match status" value="1"/>
</dbReference>
<dbReference type="AlphaFoldDB" id="A0A2C9LQW3"/>
<dbReference type="Proteomes" id="UP000076420">
    <property type="component" value="Unassembled WGS sequence"/>
</dbReference>
<proteinExistence type="predicted"/>
<accession>A0A2C9LQW3</accession>
<feature type="domain" description="Cryptic POLO box 1 (CPB1)" evidence="1">
    <location>
        <begin position="1"/>
        <end position="75"/>
    </location>
</feature>
<dbReference type="KEGG" id="bgt:106062595"/>
<dbReference type="PROSITE" id="PS51984">
    <property type="entry name" value="CPB1"/>
    <property type="match status" value="1"/>
</dbReference>
<evidence type="ECO:0000313" key="3">
    <source>
        <dbReference type="EnsemblMetazoa" id="BGLB033764-PA"/>
    </source>
</evidence>
<dbReference type="InterPro" id="IPR047108">
    <property type="entry name" value="Plk4-like_POLO_box_2_sf"/>
</dbReference>
<evidence type="ECO:0000259" key="2">
    <source>
        <dbReference type="PROSITE" id="PS51985"/>
    </source>
</evidence>
<evidence type="ECO:0000259" key="1">
    <source>
        <dbReference type="PROSITE" id="PS51984"/>
    </source>
</evidence>
<reference evidence="3" key="1">
    <citation type="submission" date="2020-05" db="UniProtKB">
        <authorList>
            <consortium name="EnsemblMetazoa"/>
        </authorList>
    </citation>
    <scope>IDENTIFICATION</scope>
    <source>
        <strain evidence="3">BB02</strain>
    </source>
</reference>
<feature type="domain" description="Cryptic POLO box 2 (CPB2)" evidence="2">
    <location>
        <begin position="76"/>
        <end position="105"/>
    </location>
</feature>
<dbReference type="OrthoDB" id="6092451at2759"/>